<keyword evidence="1" id="KW-0326">Glycosidase</keyword>
<feature type="region of interest" description="Disordered" evidence="2">
    <location>
        <begin position="982"/>
        <end position="1047"/>
    </location>
</feature>
<comment type="subcellular location">
    <subcellularLocation>
        <location evidence="1">Endoplasmic reticulum membrane</location>
        <topology evidence="1">Single-pass type II membrane protein</topology>
    </subcellularLocation>
</comment>
<name>A0A1E3NYY6_WICAA</name>
<dbReference type="Gene3D" id="1.50.10.10">
    <property type="match status" value="1"/>
</dbReference>
<keyword evidence="6" id="KW-1185">Reference proteome</keyword>
<dbReference type="GeneID" id="30197570"/>
<dbReference type="Proteomes" id="UP000094112">
    <property type="component" value="Unassembled WGS sequence"/>
</dbReference>
<dbReference type="GO" id="GO:0004573">
    <property type="term" value="F:Glc3Man9GlcNAc2 oligosaccharide glucosidase activity"/>
    <property type="evidence" value="ECO:0007669"/>
    <property type="project" value="UniProtKB-UniRule"/>
</dbReference>
<dbReference type="EMBL" id="KV454212">
    <property type="protein sequence ID" value="ODQ58335.1"/>
    <property type="molecule type" value="Genomic_DNA"/>
</dbReference>
<dbReference type="Pfam" id="PF03200">
    <property type="entry name" value="Glyco_hydro_63"/>
    <property type="match status" value="1"/>
</dbReference>
<dbReference type="InterPro" id="IPR004888">
    <property type="entry name" value="Glycoside_hydrolase_63"/>
</dbReference>
<dbReference type="PANTHER" id="PTHR10412:SF10">
    <property type="entry name" value="GLYCOSYL HYDROLASE FAMILY 63 C-TERMINAL DOMAIN-CONTAINING PROTEIN"/>
    <property type="match status" value="1"/>
</dbReference>
<keyword evidence="1" id="KW-0256">Endoplasmic reticulum</keyword>
<comment type="catalytic activity">
    <reaction evidence="1">
        <text>N(4)-(alpha-D-Glc-(1-&gt;2)-alpha-D-Glc-(1-&gt;3)-alpha-D-Glc-(1-&gt;3)-alpha-D-Man-(1-&gt;2)-alpha-D-Man-(1-&gt;2)-alpha-D-Man-(1-&gt;3)-[alpha-D-Man-(1-&gt;2)-alpha-D-Man-(1-&gt;3)-[alpha-D-Man-(1-&gt;2)-alpha-D-Man-(1-&gt;6)]-alpha-D-Man-(1-&gt;6)]-beta-D-Man-(1-&gt;4)-beta-D-GlcNAc-(1-&gt;4)-beta-D-GlcNAc)-L-asparaginyl-[protein] + H2O = N(4)-(alpha-D-Glc-(1-&gt;3)-alpha-D-Glc-(1-&gt;3)-alpha-D-Man-(1-&gt;2)-alpha-D-Man-(1-&gt;2)-alpha-D-Man-(1-&gt;3)-[alpha-D-Man-(1-&gt;2)-alpha-D-Man-(1-&gt;3)-[alpha-D-Man-(1-&gt;2)-alpha-D-Man-(1-&gt;6)]-alpha-D-Man-(1-&gt;6)]-beta-D-Man-(1-&gt;4)-beta-D-GlcNAc-(1-&gt;4)-beta-D-GlcNAc)-L-asparaginyl-[protein] + beta-D-glucose</text>
        <dbReference type="Rhea" id="RHEA:55988"/>
        <dbReference type="Rhea" id="RHEA-COMP:12806"/>
        <dbReference type="Rhea" id="RHEA-COMP:14355"/>
        <dbReference type="ChEBI" id="CHEBI:15377"/>
        <dbReference type="ChEBI" id="CHEBI:15903"/>
        <dbReference type="ChEBI" id="CHEBI:59082"/>
        <dbReference type="ChEBI" id="CHEBI:132537"/>
        <dbReference type="EC" id="3.2.1.106"/>
    </reaction>
</comment>
<feature type="domain" description="Mannosylglycerate hydrolase MGH1-like glycoside hydrolase" evidence="4">
    <location>
        <begin position="447"/>
        <end position="552"/>
    </location>
</feature>
<dbReference type="InterPro" id="IPR054491">
    <property type="entry name" value="MGH1-like_GH"/>
</dbReference>
<dbReference type="GO" id="GO:0005789">
    <property type="term" value="C:endoplasmic reticulum membrane"/>
    <property type="evidence" value="ECO:0007669"/>
    <property type="project" value="UniProtKB-SubCell"/>
</dbReference>
<dbReference type="AlphaFoldDB" id="A0A1E3NYY6"/>
<dbReference type="SUPFAM" id="SSF48208">
    <property type="entry name" value="Six-hairpin glycosidases"/>
    <property type="match status" value="1"/>
</dbReference>
<feature type="compositionally biased region" description="Acidic residues" evidence="2">
    <location>
        <begin position="1029"/>
        <end position="1047"/>
    </location>
</feature>
<dbReference type="GO" id="GO:0009311">
    <property type="term" value="P:oligosaccharide metabolic process"/>
    <property type="evidence" value="ECO:0007669"/>
    <property type="project" value="UniProtKB-UniRule"/>
</dbReference>
<feature type="compositionally biased region" description="Polar residues" evidence="2">
    <location>
        <begin position="982"/>
        <end position="991"/>
    </location>
</feature>
<dbReference type="STRING" id="683960.A0A1E3NYY6"/>
<evidence type="ECO:0000313" key="5">
    <source>
        <dbReference type="EMBL" id="ODQ58335.1"/>
    </source>
</evidence>
<dbReference type="EC" id="3.2.1.106" evidence="1"/>
<dbReference type="InterPro" id="IPR008928">
    <property type="entry name" value="6-hairpin_glycosidase_sf"/>
</dbReference>
<evidence type="ECO:0000256" key="1">
    <source>
        <dbReference type="RuleBase" id="RU369107"/>
    </source>
</evidence>
<proteinExistence type="inferred from homology"/>
<feature type="region of interest" description="Disordered" evidence="2">
    <location>
        <begin position="913"/>
        <end position="945"/>
    </location>
</feature>
<protein>
    <recommendedName>
        <fullName evidence="1">Mannosyl-oligosaccharide glucosidase</fullName>
        <ecNumber evidence="1">3.2.1.106</ecNumber>
    </recommendedName>
    <alternativeName>
        <fullName evidence="1">Glucosidase I</fullName>
    </alternativeName>
</protein>
<accession>A0A1E3NYY6</accession>
<gene>
    <name evidence="5" type="ORF">WICANDRAFT_101577</name>
</gene>
<organism evidence="5 6">
    <name type="scientific">Wickerhamomyces anomalus (strain ATCC 58044 / CBS 1984 / NCYC 433 / NRRL Y-366-8)</name>
    <name type="common">Yeast</name>
    <name type="synonym">Hansenula anomala</name>
    <dbReference type="NCBI Taxonomy" id="683960"/>
    <lineage>
        <taxon>Eukaryota</taxon>
        <taxon>Fungi</taxon>
        <taxon>Dikarya</taxon>
        <taxon>Ascomycota</taxon>
        <taxon>Saccharomycotina</taxon>
        <taxon>Saccharomycetes</taxon>
        <taxon>Phaffomycetales</taxon>
        <taxon>Wickerhamomycetaceae</taxon>
        <taxon>Wickerhamomyces</taxon>
    </lineage>
</organism>
<keyword evidence="1" id="KW-0378">Hydrolase</keyword>
<dbReference type="GO" id="GO:0006487">
    <property type="term" value="P:protein N-linked glycosylation"/>
    <property type="evidence" value="ECO:0007669"/>
    <property type="project" value="UniProtKB-UniRule"/>
</dbReference>
<comment type="pathway">
    <text evidence="1">Glycan metabolism; N-glycan degradation.</text>
</comment>
<dbReference type="RefSeq" id="XP_019037542.1">
    <property type="nucleotide sequence ID" value="XM_019180324.1"/>
</dbReference>
<comment type="function">
    <text evidence="1">Cleaves the distal alpha 1,2-linked glucose residue from the Glc(3)Man(9)GlcNAc(2) oligosaccharide precursor.</text>
</comment>
<dbReference type="OrthoDB" id="14419at2759"/>
<dbReference type="InterPro" id="IPR012341">
    <property type="entry name" value="6hp_glycosidase-like_sf"/>
</dbReference>
<dbReference type="InterPro" id="IPR031335">
    <property type="entry name" value="Glyco_hydro_63_C"/>
</dbReference>
<comment type="similarity">
    <text evidence="1">Belongs to the glycosyl hydrolase 63 family.</text>
</comment>
<evidence type="ECO:0000259" key="3">
    <source>
        <dbReference type="Pfam" id="PF03200"/>
    </source>
</evidence>
<evidence type="ECO:0000313" key="6">
    <source>
        <dbReference type="Proteomes" id="UP000094112"/>
    </source>
</evidence>
<keyword evidence="1" id="KW-0325">Glycoprotein</keyword>
<evidence type="ECO:0000256" key="2">
    <source>
        <dbReference type="SAM" id="MobiDB-lite"/>
    </source>
</evidence>
<feature type="domain" description="Glycosyl hydrolase family 63 C-terminal" evidence="3">
    <location>
        <begin position="726"/>
        <end position="815"/>
    </location>
</feature>
<reference evidence="5 6" key="1">
    <citation type="journal article" date="2016" name="Proc. Natl. Acad. Sci. U.S.A.">
        <title>Comparative genomics of biotechnologically important yeasts.</title>
        <authorList>
            <person name="Riley R."/>
            <person name="Haridas S."/>
            <person name="Wolfe K.H."/>
            <person name="Lopes M.R."/>
            <person name="Hittinger C.T."/>
            <person name="Goeker M."/>
            <person name="Salamov A.A."/>
            <person name="Wisecaver J.H."/>
            <person name="Long T.M."/>
            <person name="Calvey C.H."/>
            <person name="Aerts A.L."/>
            <person name="Barry K.W."/>
            <person name="Choi C."/>
            <person name="Clum A."/>
            <person name="Coughlan A.Y."/>
            <person name="Deshpande S."/>
            <person name="Douglass A.P."/>
            <person name="Hanson S.J."/>
            <person name="Klenk H.-P."/>
            <person name="LaButti K.M."/>
            <person name="Lapidus A."/>
            <person name="Lindquist E.A."/>
            <person name="Lipzen A.M."/>
            <person name="Meier-Kolthoff J.P."/>
            <person name="Ohm R.A."/>
            <person name="Otillar R.P."/>
            <person name="Pangilinan J.L."/>
            <person name="Peng Y."/>
            <person name="Rokas A."/>
            <person name="Rosa C.A."/>
            <person name="Scheuner C."/>
            <person name="Sibirny A.A."/>
            <person name="Slot J.C."/>
            <person name="Stielow J.B."/>
            <person name="Sun H."/>
            <person name="Kurtzman C.P."/>
            <person name="Blackwell M."/>
            <person name="Grigoriev I.V."/>
            <person name="Jeffries T.W."/>
        </authorList>
    </citation>
    <scope>NUCLEOTIDE SEQUENCE [LARGE SCALE GENOMIC DNA]</scope>
    <source>
        <strain evidence="6">ATCC 58044 / CBS 1984 / NCYC 433 / NRRL Y-366-8</strain>
    </source>
</reference>
<dbReference type="PANTHER" id="PTHR10412">
    <property type="entry name" value="MANNOSYL-OLIGOSACCHARIDE GLUCOSIDASE"/>
    <property type="match status" value="1"/>
</dbReference>
<evidence type="ECO:0000259" key="4">
    <source>
        <dbReference type="Pfam" id="PF22422"/>
    </source>
</evidence>
<sequence length="1047" mass="121162">MVKRSQSRADLAGLTAEERRLQEDRNKTKYWRRWGSYLAERQWGIVREDYSYDGDAWNSFTFDESRSRAYRWGEDGLAGVCDNHGLLNFSIGLWNEQDDFLKEKLFGLTGPQGNHGEDVKEIYYYLDNTPTHSYMKFLYKYPHKKFPYDDLRETNAKRSKKEREYELMDTGIFDNDEYFDVVFEMAKDDDEELYFRITAYNRSDKPAPLHILPQAVFRNTWGWGRDSYKPKLSRENENSICVDHKKFGDKRRWVFAPSPGLTDDHPDVEPQFLFTDNDSNLKKLYGQENKAKYTKDAFHEYIVNEDNDVVNPEETGTKAGAWFSFDEDGGVPAHDYVTVRYKFTKKDIGVFDEEAFDNIFSRRENEADNFYWRITPLPITDELRQIQRQAFSGLLWTKQFYYFIQEEWYQGDPIEPKPAPNRANGRNKEWKHMYIDDILSLPDKWEYPWFAAWDTAFHCIPIALIDPDFAKKQLDLLTREWYMHPNGQVPAYEWNFGDVNPPVHAWATYRVYKLERKMYGRTDDDFLERVFQKLLLNFTWWVNRKDMDGNNVFEGGFLGLDNIGIFNRSEPLPTGGRLEQADSTGWMAFFSLQMLNIALELAKKRSVYEDIASKFFEHFLLISDAMTFAGSDDEKKQSLWNETDGFYYDSISWDGGAHKEQLPIRSLVGLIPLYASLTLEPQLLEKFPSFKKRLDWFIEKRSSVADRNIASMSHKGVGERLLLALVDKDRLLAILDRMLDEEEFLSDYGIRSLSKYHKEHPFSMHAGGQEYGIGYLPGESDSGLFGGNSSWRGSIWLAVNFLLIESLQRFYLYYGNSLQVECPKGSGKKMNLAQVAEFIQHRLIKIFTFDENTGLRPCNGDDVVASKDPNFRDFVLFYEYFDGDTGRGLGASHQLGWTGLVAKMIHDTGLSLSGKSKTPAAGSPTSEGQHSYFPKQGPLPGKLQRRRSSKSLMALTADMLELSEEESQVLANTLQNKSLASSATLSRVTTRGQEEEKSGISSGYGSEDEDEKELIEQIKNAINRFHTNDDEDEGEDQISSDEFEAHS</sequence>
<dbReference type="Pfam" id="PF22422">
    <property type="entry name" value="MGH1-like_GH"/>
    <property type="match status" value="1"/>
</dbReference>